<dbReference type="GO" id="GO:0008270">
    <property type="term" value="F:zinc ion binding"/>
    <property type="evidence" value="ECO:0007669"/>
    <property type="project" value="InterPro"/>
</dbReference>
<dbReference type="EMBL" id="JAGPXD010000001">
    <property type="protein sequence ID" value="KAH7374403.1"/>
    <property type="molecule type" value="Genomic_DNA"/>
</dbReference>
<dbReference type="PROSITE" id="PS50048">
    <property type="entry name" value="ZN2_CY6_FUNGAL_2"/>
    <property type="match status" value="1"/>
</dbReference>
<reference evidence="4" key="1">
    <citation type="journal article" date="2021" name="Nat. Commun.">
        <title>Genetic determinants of endophytism in the Arabidopsis root mycobiome.</title>
        <authorList>
            <person name="Mesny F."/>
            <person name="Miyauchi S."/>
            <person name="Thiergart T."/>
            <person name="Pickel B."/>
            <person name="Atanasova L."/>
            <person name="Karlsson M."/>
            <person name="Huettel B."/>
            <person name="Barry K.W."/>
            <person name="Haridas S."/>
            <person name="Chen C."/>
            <person name="Bauer D."/>
            <person name="Andreopoulos W."/>
            <person name="Pangilinan J."/>
            <person name="LaButti K."/>
            <person name="Riley R."/>
            <person name="Lipzen A."/>
            <person name="Clum A."/>
            <person name="Drula E."/>
            <person name="Henrissat B."/>
            <person name="Kohler A."/>
            <person name="Grigoriev I.V."/>
            <person name="Martin F.M."/>
            <person name="Hacquard S."/>
        </authorList>
    </citation>
    <scope>NUCLEOTIDE SEQUENCE</scope>
    <source>
        <strain evidence="4">MPI-CAGE-AT-0016</strain>
    </source>
</reference>
<dbReference type="InterPro" id="IPR001138">
    <property type="entry name" value="Zn2Cys6_DnaBD"/>
</dbReference>
<gene>
    <name evidence="4" type="ORF">B0T11DRAFT_334006</name>
</gene>
<dbReference type="SUPFAM" id="SSF57701">
    <property type="entry name" value="Zn2/Cys6 DNA-binding domain"/>
    <property type="match status" value="1"/>
</dbReference>
<evidence type="ECO:0000256" key="2">
    <source>
        <dbReference type="ARBA" id="ARBA00023242"/>
    </source>
</evidence>
<dbReference type="CDD" id="cd00067">
    <property type="entry name" value="GAL4"/>
    <property type="match status" value="1"/>
</dbReference>
<comment type="subcellular location">
    <subcellularLocation>
        <location evidence="1">Nucleus</location>
    </subcellularLocation>
</comment>
<name>A0A8K0X8B8_9PEZI</name>
<organism evidence="4 5">
    <name type="scientific">Plectosphaerella cucumerina</name>
    <dbReference type="NCBI Taxonomy" id="40658"/>
    <lineage>
        <taxon>Eukaryota</taxon>
        <taxon>Fungi</taxon>
        <taxon>Dikarya</taxon>
        <taxon>Ascomycota</taxon>
        <taxon>Pezizomycotina</taxon>
        <taxon>Sordariomycetes</taxon>
        <taxon>Hypocreomycetidae</taxon>
        <taxon>Glomerellales</taxon>
        <taxon>Plectosphaerellaceae</taxon>
        <taxon>Plectosphaerella</taxon>
    </lineage>
</organism>
<keyword evidence="5" id="KW-1185">Reference proteome</keyword>
<dbReference type="OrthoDB" id="648861at2759"/>
<dbReference type="Gene3D" id="4.10.240.10">
    <property type="entry name" value="Zn(2)-C6 fungal-type DNA-binding domain"/>
    <property type="match status" value="1"/>
</dbReference>
<proteinExistence type="predicted"/>
<keyword evidence="2" id="KW-0539">Nucleus</keyword>
<protein>
    <submittedName>
        <fullName evidence="4">Fungal-specific transcription factor domain-containing protein</fullName>
    </submittedName>
</protein>
<dbReference type="PANTHER" id="PTHR37534:SF46">
    <property type="entry name" value="ZN(II)2CYS6 TRANSCRIPTION FACTOR (EUROFUNG)"/>
    <property type="match status" value="1"/>
</dbReference>
<comment type="caution">
    <text evidence="4">The sequence shown here is derived from an EMBL/GenBank/DDBJ whole genome shotgun (WGS) entry which is preliminary data.</text>
</comment>
<dbReference type="Pfam" id="PF11951">
    <property type="entry name" value="Fungal_trans_2"/>
    <property type="match status" value="1"/>
</dbReference>
<dbReference type="GO" id="GO:0005634">
    <property type="term" value="C:nucleus"/>
    <property type="evidence" value="ECO:0007669"/>
    <property type="project" value="UniProtKB-SubCell"/>
</dbReference>
<evidence type="ECO:0000313" key="5">
    <source>
        <dbReference type="Proteomes" id="UP000813385"/>
    </source>
</evidence>
<dbReference type="SMART" id="SM00066">
    <property type="entry name" value="GAL4"/>
    <property type="match status" value="1"/>
</dbReference>
<sequence length="520" mass="57719">MTPPAPLMRRSRNGCFDCRRAKVKCDEIRPSCGTCARRRHVCQGYATRSSAAAAAAAIATTARTACSLSLIPRGAVSPADTSNIETYFKRHPFELLLGEEFVNEMNANVLLVLQHDPVPMADALSAIGYAYNLASDSDSPRSLMLVLNRRARILANLRTLRPSSCYFEQALFLLLVLCAMELVTLAQPGHEATIPTILRNVGSLIGHHLSTGGEISFVGRYLLRALARQDLVVSLVQMRRPCIPTYAWLDMTESHKADRLLGYTVTLMPLLEELCTLAEEVRGQVSRRPSLEYTASENASLPVDATTPDFDAWLNASPSPPKPSDFHNRADSLRHRFSTWRPIINDALPFRSSRKFRAQAASYRAGALLYLHRLQNPPRPSSRPSFDPFSRPTYFEHVAAVPLPFEADATPAPISDDMSPCDAEALSLAHDIMLHASGPPPAETKLLLWPVFLAACEVCSADDRSAVGDLFDSIATHRGTVTVERTRRFVEQRVWRARDTGSEWSWMYLTQRYPGECLPI</sequence>
<accession>A0A8K0X8B8</accession>
<dbReference type="InterPro" id="IPR036864">
    <property type="entry name" value="Zn2-C6_fun-type_DNA-bd_sf"/>
</dbReference>
<dbReference type="Proteomes" id="UP000813385">
    <property type="component" value="Unassembled WGS sequence"/>
</dbReference>
<dbReference type="PANTHER" id="PTHR37534">
    <property type="entry name" value="TRANSCRIPTIONAL ACTIVATOR PROTEIN UGA3"/>
    <property type="match status" value="1"/>
</dbReference>
<dbReference type="Pfam" id="PF00172">
    <property type="entry name" value="Zn_clus"/>
    <property type="match status" value="1"/>
</dbReference>
<dbReference type="PROSITE" id="PS00463">
    <property type="entry name" value="ZN2_CY6_FUNGAL_1"/>
    <property type="match status" value="1"/>
</dbReference>
<evidence type="ECO:0000313" key="4">
    <source>
        <dbReference type="EMBL" id="KAH7374403.1"/>
    </source>
</evidence>
<dbReference type="AlphaFoldDB" id="A0A8K0X8B8"/>
<dbReference type="InterPro" id="IPR021858">
    <property type="entry name" value="Fun_TF"/>
</dbReference>
<evidence type="ECO:0000259" key="3">
    <source>
        <dbReference type="PROSITE" id="PS50048"/>
    </source>
</evidence>
<dbReference type="GO" id="GO:0000981">
    <property type="term" value="F:DNA-binding transcription factor activity, RNA polymerase II-specific"/>
    <property type="evidence" value="ECO:0007669"/>
    <property type="project" value="InterPro"/>
</dbReference>
<evidence type="ECO:0000256" key="1">
    <source>
        <dbReference type="ARBA" id="ARBA00004123"/>
    </source>
</evidence>
<feature type="domain" description="Zn(2)-C6 fungal-type" evidence="3">
    <location>
        <begin position="14"/>
        <end position="42"/>
    </location>
</feature>